<gene>
    <name evidence="2" type="ORF">D9758_016147</name>
</gene>
<feature type="region of interest" description="Disordered" evidence="1">
    <location>
        <begin position="47"/>
        <end position="72"/>
    </location>
</feature>
<dbReference type="EMBL" id="JAACJM010000204">
    <property type="protein sequence ID" value="KAF5337876.1"/>
    <property type="molecule type" value="Genomic_DNA"/>
</dbReference>
<organism evidence="2 3">
    <name type="scientific">Tetrapyrgos nigripes</name>
    <dbReference type="NCBI Taxonomy" id="182062"/>
    <lineage>
        <taxon>Eukaryota</taxon>
        <taxon>Fungi</taxon>
        <taxon>Dikarya</taxon>
        <taxon>Basidiomycota</taxon>
        <taxon>Agaricomycotina</taxon>
        <taxon>Agaricomycetes</taxon>
        <taxon>Agaricomycetidae</taxon>
        <taxon>Agaricales</taxon>
        <taxon>Marasmiineae</taxon>
        <taxon>Marasmiaceae</taxon>
        <taxon>Tetrapyrgos</taxon>
    </lineage>
</organism>
<reference evidence="2 3" key="1">
    <citation type="journal article" date="2020" name="ISME J.">
        <title>Uncovering the hidden diversity of litter-decomposition mechanisms in mushroom-forming fungi.</title>
        <authorList>
            <person name="Floudas D."/>
            <person name="Bentzer J."/>
            <person name="Ahren D."/>
            <person name="Johansson T."/>
            <person name="Persson P."/>
            <person name="Tunlid A."/>
        </authorList>
    </citation>
    <scope>NUCLEOTIDE SEQUENCE [LARGE SCALE GENOMIC DNA]</scope>
    <source>
        <strain evidence="2 3">CBS 291.85</strain>
    </source>
</reference>
<evidence type="ECO:0000313" key="2">
    <source>
        <dbReference type="EMBL" id="KAF5337876.1"/>
    </source>
</evidence>
<name>A0A8H5CB63_9AGAR</name>
<evidence type="ECO:0000313" key="3">
    <source>
        <dbReference type="Proteomes" id="UP000559256"/>
    </source>
</evidence>
<proteinExistence type="predicted"/>
<keyword evidence="3" id="KW-1185">Reference proteome</keyword>
<dbReference type="Proteomes" id="UP000559256">
    <property type="component" value="Unassembled WGS sequence"/>
</dbReference>
<sequence length="72" mass="7864">MDTTTVGYIFTNPFDIYYTLFLLSSSSLTVPGPTPYPDFNVTPPAFPYFDTNNPHPPHPSPATSSSLPPNTV</sequence>
<feature type="compositionally biased region" description="Low complexity" evidence="1">
    <location>
        <begin position="61"/>
        <end position="72"/>
    </location>
</feature>
<protein>
    <submittedName>
        <fullName evidence="2">Uncharacterized protein</fullName>
    </submittedName>
</protein>
<comment type="caution">
    <text evidence="2">The sequence shown here is derived from an EMBL/GenBank/DDBJ whole genome shotgun (WGS) entry which is preliminary data.</text>
</comment>
<accession>A0A8H5CB63</accession>
<dbReference type="AlphaFoldDB" id="A0A8H5CB63"/>
<evidence type="ECO:0000256" key="1">
    <source>
        <dbReference type="SAM" id="MobiDB-lite"/>
    </source>
</evidence>